<dbReference type="PIRSF" id="PIRSF016578">
    <property type="entry name" value="HsaA"/>
    <property type="match status" value="1"/>
</dbReference>
<evidence type="ECO:0000259" key="5">
    <source>
        <dbReference type="Pfam" id="PF08028"/>
    </source>
</evidence>
<dbReference type="GeneID" id="93410846"/>
<dbReference type="GO" id="GO:0050660">
    <property type="term" value="F:flavin adenine dinucleotide binding"/>
    <property type="evidence" value="ECO:0007669"/>
    <property type="project" value="InterPro"/>
</dbReference>
<dbReference type="InterPro" id="IPR006091">
    <property type="entry name" value="Acyl-CoA_Oxase/DH_mid-dom"/>
</dbReference>
<dbReference type="SUPFAM" id="SSF56645">
    <property type="entry name" value="Acyl-CoA dehydrogenase NM domain-like"/>
    <property type="match status" value="1"/>
</dbReference>
<dbReference type="AlphaFoldDB" id="A0A378UZU5"/>
<reference evidence="6 7" key="1">
    <citation type="submission" date="2018-06" db="EMBL/GenBank/DDBJ databases">
        <authorList>
            <consortium name="Pathogen Informatics"/>
            <person name="Doyle S."/>
        </authorList>
    </citation>
    <scope>NUCLEOTIDE SEQUENCE [LARGE SCALE GENOMIC DNA]</scope>
    <source>
        <strain evidence="6 7">NCTC1542</strain>
    </source>
</reference>
<dbReference type="Gene3D" id="1.10.540.10">
    <property type="entry name" value="Acyl-CoA dehydrogenase/oxidase, N-terminal domain"/>
    <property type="match status" value="1"/>
</dbReference>
<dbReference type="EC" id="1.3.99.-" evidence="6"/>
<name>A0A378UZU5_MYCFO</name>
<feature type="domain" description="Acyl-CoA dehydrogenase/oxidase N-terminal" evidence="4">
    <location>
        <begin position="14"/>
        <end position="115"/>
    </location>
</feature>
<evidence type="ECO:0000259" key="3">
    <source>
        <dbReference type="Pfam" id="PF02770"/>
    </source>
</evidence>
<keyword evidence="2 6" id="KW-0560">Oxidoreductase</keyword>
<gene>
    <name evidence="6" type="primary">caiA_5</name>
    <name evidence="6" type="ORF">NCTC1542_05258</name>
</gene>
<feature type="domain" description="Acyl-CoA dehydrogenase C-terminal" evidence="5">
    <location>
        <begin position="258"/>
        <end position="389"/>
    </location>
</feature>
<protein>
    <submittedName>
        <fullName evidence="6">Acyl-CoA dehydrogenase</fullName>
        <ecNumber evidence="6">1.3.99.-</ecNumber>
    </submittedName>
</protein>
<dbReference type="InterPro" id="IPR013107">
    <property type="entry name" value="Acyl-CoA_DH_C"/>
</dbReference>
<proteinExistence type="predicted"/>
<keyword evidence="1" id="KW-0285">Flavoprotein</keyword>
<dbReference type="SUPFAM" id="SSF47203">
    <property type="entry name" value="Acyl-CoA dehydrogenase C-terminal domain-like"/>
    <property type="match status" value="1"/>
</dbReference>
<dbReference type="InterPro" id="IPR037069">
    <property type="entry name" value="AcylCoA_DH/ox_N_sf"/>
</dbReference>
<dbReference type="Pfam" id="PF02770">
    <property type="entry name" value="Acyl-CoA_dh_M"/>
    <property type="match status" value="1"/>
</dbReference>
<dbReference type="Gene3D" id="2.40.110.10">
    <property type="entry name" value="Butyryl-CoA Dehydrogenase, subunit A, domain 2"/>
    <property type="match status" value="1"/>
</dbReference>
<dbReference type="Gene3D" id="1.20.140.10">
    <property type="entry name" value="Butyryl-CoA Dehydrogenase, subunit A, domain 3"/>
    <property type="match status" value="1"/>
</dbReference>
<evidence type="ECO:0000259" key="4">
    <source>
        <dbReference type="Pfam" id="PF02771"/>
    </source>
</evidence>
<evidence type="ECO:0000256" key="1">
    <source>
        <dbReference type="ARBA" id="ARBA00022630"/>
    </source>
</evidence>
<dbReference type="PANTHER" id="PTHR43884:SF25">
    <property type="entry name" value="ACYL-COA DEHYDROGENASE YDBM-RELATED"/>
    <property type="match status" value="1"/>
</dbReference>
<dbReference type="InterPro" id="IPR046373">
    <property type="entry name" value="Acyl-CoA_Oxase/DH_mid-dom_sf"/>
</dbReference>
<dbReference type="EMBL" id="UGQY01000004">
    <property type="protein sequence ID" value="SUA03772.1"/>
    <property type="molecule type" value="Genomic_DNA"/>
</dbReference>
<evidence type="ECO:0000313" key="7">
    <source>
        <dbReference type="Proteomes" id="UP000255389"/>
    </source>
</evidence>
<organism evidence="6 7">
    <name type="scientific">Mycolicibacterium fortuitum</name>
    <name type="common">Mycobacterium fortuitum</name>
    <dbReference type="NCBI Taxonomy" id="1766"/>
    <lineage>
        <taxon>Bacteria</taxon>
        <taxon>Bacillati</taxon>
        <taxon>Actinomycetota</taxon>
        <taxon>Actinomycetes</taxon>
        <taxon>Mycobacteriales</taxon>
        <taxon>Mycobacteriaceae</taxon>
        <taxon>Mycolicibacterium</taxon>
    </lineage>
</organism>
<dbReference type="PANTHER" id="PTHR43884">
    <property type="entry name" value="ACYL-COA DEHYDROGENASE"/>
    <property type="match status" value="1"/>
</dbReference>
<sequence length="407" mass="44179">MSTTAKHVVEVTAEERVELVARARKLAAEFEKYGKRADEDNLFPSELVPLYKESGLPKLVIPKKYGGLGADVWTTALVEKELASYGDPAITLSFNMHHVMVGIFRELLDEPARERLFTKIVEDGSMLSGTLSEERAGISGLSDTVCVPDGNGGWLASGAKNWATYIENADIVAFTAVITNEDGSLPETFSEHAEREAVFVIPADTPGLSIRRTWNTMSMRASGTQTLVLDKVPVPAEAYSGTYRNGLFNEIEWACFPFAGVYLGVGERALRLVSESLSKKSLGRTQEGEEKAVRDIGYVQYELGKAWTELQSAEWAVRGTAEALFEGADATWNPIERPARVSIGKVAATEAAINVTDTALRLVGGGGIRKGAPLEKLFRDARAGIYHPVNSNQAYDLIGKTALGLFG</sequence>
<dbReference type="Proteomes" id="UP000255389">
    <property type="component" value="Unassembled WGS sequence"/>
</dbReference>
<dbReference type="InterPro" id="IPR009100">
    <property type="entry name" value="AcylCoA_DH/oxidase_NM_dom_sf"/>
</dbReference>
<feature type="domain" description="Acyl-CoA oxidase/dehydrogenase middle" evidence="3">
    <location>
        <begin position="132"/>
        <end position="232"/>
    </location>
</feature>
<dbReference type="RefSeq" id="WP_003881575.1">
    <property type="nucleotide sequence ID" value="NZ_CP110127.1"/>
</dbReference>
<evidence type="ECO:0000256" key="2">
    <source>
        <dbReference type="ARBA" id="ARBA00023002"/>
    </source>
</evidence>
<dbReference type="InterPro" id="IPR036250">
    <property type="entry name" value="AcylCo_DH-like_C"/>
</dbReference>
<dbReference type="InterPro" id="IPR013786">
    <property type="entry name" value="AcylCoA_DH/ox_N"/>
</dbReference>
<accession>A0A378UZU5</accession>
<dbReference type="GO" id="GO:0003995">
    <property type="term" value="F:acyl-CoA dehydrogenase activity"/>
    <property type="evidence" value="ECO:0007669"/>
    <property type="project" value="TreeGrafter"/>
</dbReference>
<dbReference type="Pfam" id="PF08028">
    <property type="entry name" value="Acyl-CoA_dh_2"/>
    <property type="match status" value="1"/>
</dbReference>
<dbReference type="Pfam" id="PF02771">
    <property type="entry name" value="Acyl-CoA_dh_N"/>
    <property type="match status" value="1"/>
</dbReference>
<evidence type="ECO:0000313" key="6">
    <source>
        <dbReference type="EMBL" id="SUA03772.1"/>
    </source>
</evidence>